<dbReference type="InterPro" id="IPR035094">
    <property type="entry name" value="EgtD"/>
</dbReference>
<proteinExistence type="predicted"/>
<sequence>MQTNTLLAEQSNTQVLTVYRNQFLQDVIEGLTGSPKRLDSKYFYDANGDKLFQQIMQCPEYYPTRCEMEILKRQRGAITSTINALLPSYDVIELGAGDATKSVYLLQEMIQTGTDFTYYPVDISGSIISELENKLPQTLPGLQVRGLHGEYMRMLHQASELSNKNKLVLFMGANIGNFDTRQALNFCRQLRRQLKEGDLLMIGFDLKKHPAVILDAYSDSQGITRAFNLNLLHRINRELNADFKLRLFDHYASYDPATGACKSYLVSLANQKVRIGNTVTVEFERDECIYMEISQKYTPQEIQQLAFSAGFTPVADFRDTKNWFADCLWKV</sequence>
<accession>A0A917IZH1</accession>
<comment type="caution">
    <text evidence="4">The sequence shown here is derived from an EMBL/GenBank/DDBJ whole genome shotgun (WGS) entry which is preliminary data.</text>
</comment>
<evidence type="ECO:0000313" key="4">
    <source>
        <dbReference type="EMBL" id="GGH71546.1"/>
    </source>
</evidence>
<reference evidence="4" key="1">
    <citation type="journal article" date="2014" name="Int. J. Syst. Evol. Microbiol.">
        <title>Complete genome sequence of Corynebacterium casei LMG S-19264T (=DSM 44701T), isolated from a smear-ripened cheese.</title>
        <authorList>
            <consortium name="US DOE Joint Genome Institute (JGI-PGF)"/>
            <person name="Walter F."/>
            <person name="Albersmeier A."/>
            <person name="Kalinowski J."/>
            <person name="Ruckert C."/>
        </authorList>
    </citation>
    <scope>NUCLEOTIDE SEQUENCE</scope>
    <source>
        <strain evidence="4">CGMCC 1.15290</strain>
    </source>
</reference>
<dbReference type="Pfam" id="PF10017">
    <property type="entry name" value="Methyltransf_33"/>
    <property type="match status" value="1"/>
</dbReference>
<evidence type="ECO:0000256" key="2">
    <source>
        <dbReference type="ARBA" id="ARBA00022679"/>
    </source>
</evidence>
<keyword evidence="2" id="KW-0808">Transferase</keyword>
<dbReference type="InterPro" id="IPR019257">
    <property type="entry name" value="MeTrfase_dom"/>
</dbReference>
<dbReference type="Gene3D" id="3.40.50.150">
    <property type="entry name" value="Vaccinia Virus protein VP39"/>
    <property type="match status" value="1"/>
</dbReference>
<dbReference type="PANTHER" id="PTHR43397">
    <property type="entry name" value="ERGOTHIONEINE BIOSYNTHESIS PROTEIN 1"/>
    <property type="match status" value="1"/>
</dbReference>
<dbReference type="RefSeq" id="WP_188953814.1">
    <property type="nucleotide sequence ID" value="NZ_BMIB01000003.1"/>
</dbReference>
<reference evidence="4" key="2">
    <citation type="submission" date="2020-09" db="EMBL/GenBank/DDBJ databases">
        <authorList>
            <person name="Sun Q."/>
            <person name="Zhou Y."/>
        </authorList>
    </citation>
    <scope>NUCLEOTIDE SEQUENCE</scope>
    <source>
        <strain evidence="4">CGMCC 1.15290</strain>
    </source>
</reference>
<dbReference type="Proteomes" id="UP000627292">
    <property type="component" value="Unassembled WGS sequence"/>
</dbReference>
<dbReference type="EMBL" id="BMIB01000003">
    <property type="protein sequence ID" value="GGH71546.1"/>
    <property type="molecule type" value="Genomic_DNA"/>
</dbReference>
<dbReference type="GO" id="GO:0032259">
    <property type="term" value="P:methylation"/>
    <property type="evidence" value="ECO:0007669"/>
    <property type="project" value="UniProtKB-KW"/>
</dbReference>
<dbReference type="GO" id="GO:0008168">
    <property type="term" value="F:methyltransferase activity"/>
    <property type="evidence" value="ECO:0007669"/>
    <property type="project" value="UniProtKB-KW"/>
</dbReference>
<keyword evidence="5" id="KW-1185">Reference proteome</keyword>
<dbReference type="PANTHER" id="PTHR43397:SF1">
    <property type="entry name" value="ERGOTHIONEINE BIOSYNTHESIS PROTEIN 1"/>
    <property type="match status" value="1"/>
</dbReference>
<dbReference type="NCBIfam" id="TIGR03438">
    <property type="entry name" value="egtD_ergothio"/>
    <property type="match status" value="1"/>
</dbReference>
<dbReference type="InterPro" id="IPR051128">
    <property type="entry name" value="EgtD_Methyltrsf_superfamily"/>
</dbReference>
<feature type="domain" description="Histidine-specific methyltransferase SAM-dependent" evidence="3">
    <location>
        <begin position="24"/>
        <end position="330"/>
    </location>
</feature>
<dbReference type="AlphaFoldDB" id="A0A917IZH1"/>
<name>A0A917IZH1_9BACT</name>
<evidence type="ECO:0000259" key="3">
    <source>
        <dbReference type="Pfam" id="PF10017"/>
    </source>
</evidence>
<protein>
    <submittedName>
        <fullName evidence="4">Dimethylhistidine N-methyltransferase</fullName>
    </submittedName>
</protein>
<evidence type="ECO:0000313" key="5">
    <source>
        <dbReference type="Proteomes" id="UP000627292"/>
    </source>
</evidence>
<dbReference type="SUPFAM" id="SSF53335">
    <property type="entry name" value="S-adenosyl-L-methionine-dependent methyltransferases"/>
    <property type="match status" value="1"/>
</dbReference>
<keyword evidence="1" id="KW-0489">Methyltransferase</keyword>
<dbReference type="InterPro" id="IPR017804">
    <property type="entry name" value="MeTrfase_EgtD-like"/>
</dbReference>
<dbReference type="PIRSF" id="PIRSF018005">
    <property type="entry name" value="UCP018005"/>
    <property type="match status" value="1"/>
</dbReference>
<gene>
    <name evidence="4" type="ORF">GCM10011379_31000</name>
</gene>
<dbReference type="InterPro" id="IPR029063">
    <property type="entry name" value="SAM-dependent_MTases_sf"/>
</dbReference>
<organism evidence="4 5">
    <name type="scientific">Filimonas zeae</name>
    <dbReference type="NCBI Taxonomy" id="1737353"/>
    <lineage>
        <taxon>Bacteria</taxon>
        <taxon>Pseudomonadati</taxon>
        <taxon>Bacteroidota</taxon>
        <taxon>Chitinophagia</taxon>
        <taxon>Chitinophagales</taxon>
        <taxon>Chitinophagaceae</taxon>
        <taxon>Filimonas</taxon>
    </lineage>
</organism>
<evidence type="ECO:0000256" key="1">
    <source>
        <dbReference type="ARBA" id="ARBA00022603"/>
    </source>
</evidence>